<dbReference type="AlphaFoldDB" id="A0A2Z6ZYJ5"/>
<name>A0A2Z6ZYJ5_9LAMI</name>
<sequence length="63" mass="6917">MNPNNGESSRYGSGKKGGVIPRERDHVSTMVGKKIVEYGEKAAKSTAEAFKTHKNKNKINPQD</sequence>
<dbReference type="EMBL" id="KV210084">
    <property type="protein sequence ID" value="KZT75650.1"/>
    <property type="molecule type" value="Genomic_DNA"/>
</dbReference>
<organism evidence="2 3">
    <name type="scientific">Dorcoceras hygrometricum</name>
    <dbReference type="NCBI Taxonomy" id="472368"/>
    <lineage>
        <taxon>Eukaryota</taxon>
        <taxon>Viridiplantae</taxon>
        <taxon>Streptophyta</taxon>
        <taxon>Embryophyta</taxon>
        <taxon>Tracheophyta</taxon>
        <taxon>Spermatophyta</taxon>
        <taxon>Magnoliopsida</taxon>
        <taxon>eudicotyledons</taxon>
        <taxon>Gunneridae</taxon>
        <taxon>Pentapetalae</taxon>
        <taxon>asterids</taxon>
        <taxon>lamiids</taxon>
        <taxon>Lamiales</taxon>
        <taxon>Gesneriaceae</taxon>
        <taxon>Didymocarpoideae</taxon>
        <taxon>Trichosporeae</taxon>
        <taxon>Loxocarpinae</taxon>
        <taxon>Dorcoceras</taxon>
    </lineage>
</organism>
<accession>A0A2Z6ZYJ5</accession>
<reference evidence="2 3" key="1">
    <citation type="journal article" date="2015" name="Proc. Natl. Acad. Sci. U.S.A.">
        <title>The resurrection genome of Boea hygrometrica: A blueprint for survival of dehydration.</title>
        <authorList>
            <person name="Xiao L."/>
            <person name="Yang G."/>
            <person name="Zhang L."/>
            <person name="Yang X."/>
            <person name="Zhao S."/>
            <person name="Ji Z."/>
            <person name="Zhou Q."/>
            <person name="Hu M."/>
            <person name="Wang Y."/>
            <person name="Chen M."/>
            <person name="Xu Y."/>
            <person name="Jin H."/>
            <person name="Xiao X."/>
            <person name="Hu G."/>
            <person name="Bao F."/>
            <person name="Hu Y."/>
            <person name="Wan P."/>
            <person name="Li L."/>
            <person name="Deng X."/>
            <person name="Kuang T."/>
            <person name="Xiang C."/>
            <person name="Zhu J.K."/>
            <person name="Oliver M.J."/>
            <person name="He Y."/>
        </authorList>
    </citation>
    <scope>NUCLEOTIDE SEQUENCE [LARGE SCALE GENOMIC DNA]</scope>
    <source>
        <strain evidence="3">cv. XS01</strain>
    </source>
</reference>
<evidence type="ECO:0000313" key="2">
    <source>
        <dbReference type="EMBL" id="KZT75650.1"/>
    </source>
</evidence>
<feature type="region of interest" description="Disordered" evidence="1">
    <location>
        <begin position="1"/>
        <end position="27"/>
    </location>
</feature>
<protein>
    <submittedName>
        <fullName evidence="2">Uncharacterized protein</fullName>
    </submittedName>
</protein>
<feature type="compositionally biased region" description="Polar residues" evidence="1">
    <location>
        <begin position="1"/>
        <end position="11"/>
    </location>
</feature>
<gene>
    <name evidence="2" type="ORF">F511_47325</name>
</gene>
<evidence type="ECO:0000256" key="1">
    <source>
        <dbReference type="SAM" id="MobiDB-lite"/>
    </source>
</evidence>
<proteinExistence type="predicted"/>
<dbReference type="Proteomes" id="UP000250235">
    <property type="component" value="Unassembled WGS sequence"/>
</dbReference>
<evidence type="ECO:0000313" key="3">
    <source>
        <dbReference type="Proteomes" id="UP000250235"/>
    </source>
</evidence>
<keyword evidence="3" id="KW-1185">Reference proteome</keyword>
<dbReference type="OrthoDB" id="925215at2759"/>